<name>A0A9P7RKT3_9AGAR</name>
<protein>
    <submittedName>
        <fullName evidence="1">Uncharacterized protein</fullName>
    </submittedName>
</protein>
<dbReference type="Proteomes" id="UP001049176">
    <property type="component" value="Chromosome 11"/>
</dbReference>
<dbReference type="GeneID" id="66072077"/>
<dbReference type="AlphaFoldDB" id="A0A9P7RKT3"/>
<gene>
    <name evidence="1" type="ORF">E1B28_003001</name>
</gene>
<keyword evidence="2" id="KW-1185">Reference proteome</keyword>
<dbReference type="OrthoDB" id="3262196at2759"/>
<dbReference type="KEGG" id="more:E1B28_003001"/>
<comment type="caution">
    <text evidence="1">The sequence shown here is derived from an EMBL/GenBank/DDBJ whole genome shotgun (WGS) entry which is preliminary data.</text>
</comment>
<dbReference type="EMBL" id="CM032191">
    <property type="protein sequence ID" value="KAG7085440.1"/>
    <property type="molecule type" value="Genomic_DNA"/>
</dbReference>
<proteinExistence type="predicted"/>
<organism evidence="1 2">
    <name type="scientific">Marasmius oreades</name>
    <name type="common">fairy-ring Marasmius</name>
    <dbReference type="NCBI Taxonomy" id="181124"/>
    <lineage>
        <taxon>Eukaryota</taxon>
        <taxon>Fungi</taxon>
        <taxon>Dikarya</taxon>
        <taxon>Basidiomycota</taxon>
        <taxon>Agaricomycotina</taxon>
        <taxon>Agaricomycetes</taxon>
        <taxon>Agaricomycetidae</taxon>
        <taxon>Agaricales</taxon>
        <taxon>Marasmiineae</taxon>
        <taxon>Marasmiaceae</taxon>
        <taxon>Marasmius</taxon>
    </lineage>
</organism>
<accession>A0A9P7RKT3</accession>
<evidence type="ECO:0000313" key="1">
    <source>
        <dbReference type="EMBL" id="KAG7085440.1"/>
    </source>
</evidence>
<reference evidence="1" key="1">
    <citation type="journal article" date="2021" name="Genome Biol. Evol.">
        <title>The assembled and annotated genome of the fairy-ring fungus Marasmius oreades.</title>
        <authorList>
            <person name="Hiltunen M."/>
            <person name="Ament-Velasquez S.L."/>
            <person name="Johannesson H."/>
        </authorList>
    </citation>
    <scope>NUCLEOTIDE SEQUENCE</scope>
    <source>
        <strain evidence="1">03SP1</strain>
    </source>
</reference>
<evidence type="ECO:0000313" key="2">
    <source>
        <dbReference type="Proteomes" id="UP001049176"/>
    </source>
</evidence>
<dbReference type="RefSeq" id="XP_043001911.1">
    <property type="nucleotide sequence ID" value="XM_043159957.1"/>
</dbReference>
<sequence>MQCRVLSLIFSTYQQPFHYPLRFLICSRPESWIRQEFYRFSELTKHIELDDSFLPEYDIELYLNQQFQEIRKDPRYSQVVFPDPWPASRDVRFLVEKADRQFIYVSTAMMFIKAEYTIPTDQLCIILDTISNRFFHSSRESPFNDLDELYLMILRANPDRDKRQLPILAVIVVIQDTFPAFIELLLGYSPGTVTQTLRAMHSVLDVRDREDKITVHHKSFADFLLDQARSRGFFIDKLMWKDSLACRWTKALAEQCRKDPELLRSSRRSAYSKSSWKLVQEWNNSACLGIVSHSMSSELMSKVDAFYHVVLSISAESVGHDMLLHLLAAIHLLSSGGPDFIQLLLGLRREDLDQALQAMDTVIWDEHSPRILVTSLRRTYRFWDFLFDRERSHGFFIEKDYQSDFIAQKCLHLFQMDEGVDKTLVEDWARICTEVDNPTEELLFELGRMDLGGTLTKSLNSSHDLFRDFKMISTWLTSKTNSVALPNLTDQFENVQRGFQLRYPVQTCYISQLVVLKFSKQS</sequence>